<feature type="domain" description="DUF4440" evidence="2">
    <location>
        <begin position="35"/>
        <end position="137"/>
    </location>
</feature>
<evidence type="ECO:0000313" key="3">
    <source>
        <dbReference type="EMBL" id="SDI28531.1"/>
    </source>
</evidence>
<keyword evidence="1" id="KW-0732">Signal</keyword>
<dbReference type="PROSITE" id="PS51257">
    <property type="entry name" value="PROKAR_LIPOPROTEIN"/>
    <property type="match status" value="1"/>
</dbReference>
<organism evidence="3 4">
    <name type="scientific">Mucilaginibacter gossypii</name>
    <dbReference type="NCBI Taxonomy" id="551996"/>
    <lineage>
        <taxon>Bacteria</taxon>
        <taxon>Pseudomonadati</taxon>
        <taxon>Bacteroidota</taxon>
        <taxon>Sphingobacteriia</taxon>
        <taxon>Sphingobacteriales</taxon>
        <taxon>Sphingobacteriaceae</taxon>
        <taxon>Mucilaginibacter</taxon>
    </lineage>
</organism>
<gene>
    <name evidence="3" type="ORF">SAMN05192573_11865</name>
</gene>
<evidence type="ECO:0000256" key="1">
    <source>
        <dbReference type="SAM" id="SignalP"/>
    </source>
</evidence>
<evidence type="ECO:0000313" key="4">
    <source>
        <dbReference type="Proteomes" id="UP000199705"/>
    </source>
</evidence>
<dbReference type="InterPro" id="IPR027843">
    <property type="entry name" value="DUF4440"/>
</dbReference>
<dbReference type="SUPFAM" id="SSF54427">
    <property type="entry name" value="NTF2-like"/>
    <property type="match status" value="1"/>
</dbReference>
<dbReference type="InterPro" id="IPR032710">
    <property type="entry name" value="NTF2-like_dom_sf"/>
</dbReference>
<evidence type="ECO:0000259" key="2">
    <source>
        <dbReference type="Pfam" id="PF14534"/>
    </source>
</evidence>
<keyword evidence="4" id="KW-1185">Reference proteome</keyword>
<dbReference type="GO" id="GO:0016853">
    <property type="term" value="F:isomerase activity"/>
    <property type="evidence" value="ECO:0007669"/>
    <property type="project" value="UniProtKB-KW"/>
</dbReference>
<accession>A0A1G8JBR9</accession>
<dbReference type="Pfam" id="PF14534">
    <property type="entry name" value="DUF4440"/>
    <property type="match status" value="1"/>
</dbReference>
<dbReference type="Proteomes" id="UP000199705">
    <property type="component" value="Unassembled WGS sequence"/>
</dbReference>
<dbReference type="EMBL" id="FNCG01000018">
    <property type="protein sequence ID" value="SDI28531.1"/>
    <property type="molecule type" value="Genomic_DNA"/>
</dbReference>
<feature type="signal peptide" evidence="1">
    <location>
        <begin position="1"/>
        <end position="22"/>
    </location>
</feature>
<proteinExistence type="predicted"/>
<reference evidence="4" key="1">
    <citation type="submission" date="2016-10" db="EMBL/GenBank/DDBJ databases">
        <authorList>
            <person name="Varghese N."/>
            <person name="Submissions S."/>
        </authorList>
    </citation>
    <scope>NUCLEOTIDE SEQUENCE [LARGE SCALE GENOMIC DNA]</scope>
    <source>
        <strain evidence="4">Gh-67</strain>
    </source>
</reference>
<dbReference type="RefSeq" id="WP_091174313.1">
    <property type="nucleotide sequence ID" value="NZ_FNCG01000018.1"/>
</dbReference>
<sequence length="160" mass="17386">MKISRCLIFIALIFCGCSSAPQSDNLAADKLALEKTKAAFAAAFAHSDVKAIVALHHPDIVKYFGGSNVVTGRAQLARQLKAMFRTSRMELIQNQVESTAFNGNTIIETCIFAFRATPVNGGKPSVGRGRSMTVFVRYKNSPYGWVSIREMAQAAPEVAK</sequence>
<dbReference type="Gene3D" id="3.10.450.50">
    <property type="match status" value="1"/>
</dbReference>
<protein>
    <submittedName>
        <fullName evidence="3">Ketosteroid isomerase homolog</fullName>
    </submittedName>
</protein>
<dbReference type="AlphaFoldDB" id="A0A1G8JBR9"/>
<feature type="chain" id="PRO_5011489656" evidence="1">
    <location>
        <begin position="23"/>
        <end position="160"/>
    </location>
</feature>
<keyword evidence="3" id="KW-0413">Isomerase</keyword>
<name>A0A1G8JBR9_9SPHI</name>